<sequence>MRAPRIIPETPEEKLRERVKEEETEVVKATPMAKVCGNPRRRHSRLTELVRISEERAKIPRAAAIASAKACRAIIQASQSVMPTRESLLGLHTPSPRPQRAKTNLLSKFAHAVNKDSKHKEAEEKPMRVLRSSSISHNTPSKRTTDSKLNSTEPPEKKNRLSTSASAPAIAPATPNNLGIDDILGKEQLSRTSLYDEEVVSPPNGKMQQNRTRRVVTASSAAHLAHTLLNVDNDTPLEVWKLPRNLQSPEKMPRMIRTGLSAVKMKKIQRMREQSSSTPSTPGSHRSERSAETELLA</sequence>
<dbReference type="AlphaFoldDB" id="A0A3P7I8Z6"/>
<dbReference type="Proteomes" id="UP000270094">
    <property type="component" value="Unassembled WGS sequence"/>
</dbReference>
<feature type="region of interest" description="Disordered" evidence="1">
    <location>
        <begin position="112"/>
        <end position="178"/>
    </location>
</feature>
<feature type="region of interest" description="Disordered" evidence="1">
    <location>
        <begin position="1"/>
        <end position="25"/>
    </location>
</feature>
<feature type="compositionally biased region" description="Low complexity" evidence="1">
    <location>
        <begin position="162"/>
        <end position="175"/>
    </location>
</feature>
<evidence type="ECO:0000256" key="1">
    <source>
        <dbReference type="SAM" id="MobiDB-lite"/>
    </source>
</evidence>
<dbReference type="EMBL" id="UYYB01001728">
    <property type="protein sequence ID" value="VDM65946.1"/>
    <property type="molecule type" value="Genomic_DNA"/>
</dbReference>
<keyword evidence="3" id="KW-1185">Reference proteome</keyword>
<dbReference type="OrthoDB" id="5812172at2759"/>
<gene>
    <name evidence="2" type="ORF">SVUK_LOCUS944</name>
</gene>
<organism evidence="2 3">
    <name type="scientific">Strongylus vulgaris</name>
    <name type="common">Blood worm</name>
    <dbReference type="NCBI Taxonomy" id="40348"/>
    <lineage>
        <taxon>Eukaryota</taxon>
        <taxon>Metazoa</taxon>
        <taxon>Ecdysozoa</taxon>
        <taxon>Nematoda</taxon>
        <taxon>Chromadorea</taxon>
        <taxon>Rhabditida</taxon>
        <taxon>Rhabditina</taxon>
        <taxon>Rhabditomorpha</taxon>
        <taxon>Strongyloidea</taxon>
        <taxon>Strongylidae</taxon>
        <taxon>Strongylus</taxon>
    </lineage>
</organism>
<accession>A0A3P7I8Z6</accession>
<protein>
    <submittedName>
        <fullName evidence="2">Uncharacterized protein</fullName>
    </submittedName>
</protein>
<feature type="compositionally biased region" description="Polar residues" evidence="1">
    <location>
        <begin position="131"/>
        <end position="153"/>
    </location>
</feature>
<feature type="region of interest" description="Disordered" evidence="1">
    <location>
        <begin position="267"/>
        <end position="297"/>
    </location>
</feature>
<reference evidence="2 3" key="1">
    <citation type="submission" date="2018-11" db="EMBL/GenBank/DDBJ databases">
        <authorList>
            <consortium name="Pathogen Informatics"/>
        </authorList>
    </citation>
    <scope>NUCLEOTIDE SEQUENCE [LARGE SCALE GENOMIC DNA]</scope>
</reference>
<feature type="compositionally biased region" description="Basic and acidic residues" evidence="1">
    <location>
        <begin position="11"/>
        <end position="21"/>
    </location>
</feature>
<feature type="compositionally biased region" description="Basic and acidic residues" evidence="1">
    <location>
        <begin position="113"/>
        <end position="127"/>
    </location>
</feature>
<feature type="compositionally biased region" description="Basic and acidic residues" evidence="1">
    <location>
        <begin position="285"/>
        <end position="297"/>
    </location>
</feature>
<name>A0A3P7I8Z6_STRVU</name>
<proteinExistence type="predicted"/>
<evidence type="ECO:0000313" key="3">
    <source>
        <dbReference type="Proteomes" id="UP000270094"/>
    </source>
</evidence>
<evidence type="ECO:0000313" key="2">
    <source>
        <dbReference type="EMBL" id="VDM65946.1"/>
    </source>
</evidence>
<feature type="compositionally biased region" description="Polar residues" evidence="1">
    <location>
        <begin position="274"/>
        <end position="284"/>
    </location>
</feature>